<dbReference type="PROSITE" id="PS51379">
    <property type="entry name" value="4FE4S_FER_2"/>
    <property type="match status" value="2"/>
</dbReference>
<dbReference type="Gene3D" id="3.40.109.10">
    <property type="entry name" value="NADH Oxidase"/>
    <property type="match status" value="1"/>
</dbReference>
<dbReference type="EMBL" id="FNLL01000006">
    <property type="protein sequence ID" value="SDU28681.1"/>
    <property type="molecule type" value="Genomic_DNA"/>
</dbReference>
<feature type="domain" description="4Fe-4S ferredoxin-type" evidence="6">
    <location>
        <begin position="33"/>
        <end position="63"/>
    </location>
</feature>
<dbReference type="RefSeq" id="WP_092234178.1">
    <property type="nucleotide sequence ID" value="NZ_FNLL01000006.1"/>
</dbReference>
<dbReference type="SUPFAM" id="SSF55469">
    <property type="entry name" value="FMN-dependent nitroreductase-like"/>
    <property type="match status" value="1"/>
</dbReference>
<dbReference type="SUPFAM" id="SSF54862">
    <property type="entry name" value="4Fe-4S ferredoxins"/>
    <property type="match status" value="1"/>
</dbReference>
<evidence type="ECO:0000256" key="3">
    <source>
        <dbReference type="ARBA" id="ARBA00023002"/>
    </source>
</evidence>
<proteinExistence type="inferred from homology"/>
<dbReference type="InterPro" id="IPR029479">
    <property type="entry name" value="Nitroreductase"/>
</dbReference>
<dbReference type="InterPro" id="IPR017900">
    <property type="entry name" value="4Fe4S_Fe_S_CS"/>
</dbReference>
<comment type="similarity">
    <text evidence="1">Belongs to the nitroreductase family.</text>
</comment>
<evidence type="ECO:0000313" key="8">
    <source>
        <dbReference type="Proteomes" id="UP000199608"/>
    </source>
</evidence>
<dbReference type="PANTHER" id="PTHR43673">
    <property type="entry name" value="NAD(P)H NITROREDUCTASE YDGI-RELATED"/>
    <property type="match status" value="1"/>
</dbReference>
<dbReference type="GO" id="GO:0046872">
    <property type="term" value="F:metal ion binding"/>
    <property type="evidence" value="ECO:0007669"/>
    <property type="project" value="UniProtKB-KW"/>
</dbReference>
<keyword evidence="8" id="KW-1185">Reference proteome</keyword>
<dbReference type="GO" id="GO:0051536">
    <property type="term" value="F:iron-sulfur cluster binding"/>
    <property type="evidence" value="ECO:0007669"/>
    <property type="project" value="UniProtKB-KW"/>
</dbReference>
<evidence type="ECO:0000256" key="5">
    <source>
        <dbReference type="ARBA" id="ARBA00023014"/>
    </source>
</evidence>
<feature type="domain" description="4Fe-4S ferredoxin-type" evidence="6">
    <location>
        <begin position="2"/>
        <end position="31"/>
    </location>
</feature>
<dbReference type="GO" id="GO:0016491">
    <property type="term" value="F:oxidoreductase activity"/>
    <property type="evidence" value="ECO:0007669"/>
    <property type="project" value="UniProtKB-KW"/>
</dbReference>
<dbReference type="PANTHER" id="PTHR43673:SF10">
    <property type="entry name" value="NADH DEHYDROGENASE_NAD(P)H NITROREDUCTASE XCC3605-RELATED"/>
    <property type="match status" value="1"/>
</dbReference>
<sequence length="273" mass="30277">MNLFKIDGDKCDKDGVCAMACPVHIIKMSEKGPIPVKGAEKICIQCGHCVAVCPKGALSLGFLSPDQCMPFEKELELTAVHAEHFLRSRRSVRKYKDQPVPKDVFEKALAIACCAPTAANRQTVKWLVVDKKADVVKIGSHVADWMRDVVKTRPKFARILNMEVLISEWDKGIDKICRDAPQLVFAYASDVFGNAAADCHTALAYLELALPSFGLGSCWAGYVNYAASQWPALAEELSLPEKHTCHGILMVGFPKLKYHRAPRRNAPVIRYHI</sequence>
<dbReference type="Proteomes" id="UP000199608">
    <property type="component" value="Unassembled WGS sequence"/>
</dbReference>
<accession>A0A1H2H9X2</accession>
<keyword evidence="4" id="KW-0408">Iron</keyword>
<keyword evidence="5" id="KW-0411">Iron-sulfur</keyword>
<keyword evidence="2" id="KW-0479">Metal-binding</keyword>
<keyword evidence="3" id="KW-0560">Oxidoreductase</keyword>
<dbReference type="Gene3D" id="3.30.70.20">
    <property type="match status" value="1"/>
</dbReference>
<dbReference type="InterPro" id="IPR000415">
    <property type="entry name" value="Nitroreductase-like"/>
</dbReference>
<organism evidence="7 8">
    <name type="scientific">Desulfobacula phenolica</name>
    <dbReference type="NCBI Taxonomy" id="90732"/>
    <lineage>
        <taxon>Bacteria</taxon>
        <taxon>Pseudomonadati</taxon>
        <taxon>Thermodesulfobacteriota</taxon>
        <taxon>Desulfobacteria</taxon>
        <taxon>Desulfobacterales</taxon>
        <taxon>Desulfobacteraceae</taxon>
        <taxon>Desulfobacula</taxon>
    </lineage>
</organism>
<evidence type="ECO:0000256" key="2">
    <source>
        <dbReference type="ARBA" id="ARBA00022723"/>
    </source>
</evidence>
<dbReference type="AlphaFoldDB" id="A0A1H2H9X2"/>
<evidence type="ECO:0000256" key="4">
    <source>
        <dbReference type="ARBA" id="ARBA00023004"/>
    </source>
</evidence>
<evidence type="ECO:0000313" key="7">
    <source>
        <dbReference type="EMBL" id="SDU28681.1"/>
    </source>
</evidence>
<dbReference type="Pfam" id="PF12838">
    <property type="entry name" value="Fer4_7"/>
    <property type="match status" value="1"/>
</dbReference>
<gene>
    <name evidence="7" type="ORF">SAMN04487931_106127</name>
</gene>
<dbReference type="CDD" id="cd02143">
    <property type="entry name" value="nitroreductase_FeS-like"/>
    <property type="match status" value="1"/>
</dbReference>
<protein>
    <submittedName>
        <fullName evidence="7">Nitroreductase</fullName>
    </submittedName>
</protein>
<evidence type="ECO:0000259" key="6">
    <source>
        <dbReference type="PROSITE" id="PS51379"/>
    </source>
</evidence>
<dbReference type="Pfam" id="PF00881">
    <property type="entry name" value="Nitroreductase"/>
    <property type="match status" value="1"/>
</dbReference>
<name>A0A1H2H9X2_9BACT</name>
<evidence type="ECO:0000256" key="1">
    <source>
        <dbReference type="ARBA" id="ARBA00007118"/>
    </source>
</evidence>
<reference evidence="8" key="1">
    <citation type="submission" date="2016-10" db="EMBL/GenBank/DDBJ databases">
        <authorList>
            <person name="Varghese N."/>
            <person name="Submissions S."/>
        </authorList>
    </citation>
    <scope>NUCLEOTIDE SEQUENCE [LARGE SCALE GENOMIC DNA]</scope>
    <source>
        <strain evidence="8">DSM 3384</strain>
    </source>
</reference>
<dbReference type="InterPro" id="IPR017896">
    <property type="entry name" value="4Fe4S_Fe-S-bd"/>
</dbReference>
<dbReference type="PROSITE" id="PS00198">
    <property type="entry name" value="4FE4S_FER_1"/>
    <property type="match status" value="1"/>
</dbReference>